<accession>A0A2H0UID8</accession>
<proteinExistence type="predicted"/>
<protein>
    <submittedName>
        <fullName evidence="2">Uncharacterized protein</fullName>
    </submittedName>
</protein>
<comment type="caution">
    <text evidence="2">The sequence shown here is derived from an EMBL/GenBank/DDBJ whole genome shotgun (WGS) entry which is preliminary data.</text>
</comment>
<feature type="region of interest" description="Disordered" evidence="1">
    <location>
        <begin position="1"/>
        <end position="24"/>
    </location>
</feature>
<dbReference type="EMBL" id="PFBH01000002">
    <property type="protein sequence ID" value="PIR85456.1"/>
    <property type="molecule type" value="Genomic_DNA"/>
</dbReference>
<dbReference type="AlphaFoldDB" id="A0A2H0UID8"/>
<sequence>MEKQPQKPHPSISTESEKKHDSLENFIQTRNRLLGYLEMLTSQAEDLEHELNTTASKMSPERLHKKTCDWMRIAGQAKELSEKLHAQPKKFD</sequence>
<gene>
    <name evidence="2" type="ORF">COU15_00570</name>
</gene>
<evidence type="ECO:0000313" key="2">
    <source>
        <dbReference type="EMBL" id="PIR85456.1"/>
    </source>
</evidence>
<dbReference type="Proteomes" id="UP000229315">
    <property type="component" value="Unassembled WGS sequence"/>
</dbReference>
<organism evidence="2 3">
    <name type="scientific">Candidatus Kaiserbacteria bacterium CG10_big_fil_rev_8_21_14_0_10_45_20</name>
    <dbReference type="NCBI Taxonomy" id="1974607"/>
    <lineage>
        <taxon>Bacteria</taxon>
        <taxon>Candidatus Kaiseribacteriota</taxon>
    </lineage>
</organism>
<evidence type="ECO:0000313" key="3">
    <source>
        <dbReference type="Proteomes" id="UP000229315"/>
    </source>
</evidence>
<evidence type="ECO:0000256" key="1">
    <source>
        <dbReference type="SAM" id="MobiDB-lite"/>
    </source>
</evidence>
<name>A0A2H0UID8_9BACT</name>
<reference evidence="3" key="1">
    <citation type="submission" date="2017-09" db="EMBL/GenBank/DDBJ databases">
        <title>Depth-based differentiation of microbial function through sediment-hosted aquifers and enrichment of novel symbionts in the deep terrestrial subsurface.</title>
        <authorList>
            <person name="Probst A.J."/>
            <person name="Ladd B."/>
            <person name="Jarett J.K."/>
            <person name="Geller-Mcgrath D.E."/>
            <person name="Sieber C.M.K."/>
            <person name="Emerson J.B."/>
            <person name="Anantharaman K."/>
            <person name="Thomas B.C."/>
            <person name="Malmstrom R."/>
            <person name="Stieglmeier M."/>
            <person name="Klingl A."/>
            <person name="Woyke T."/>
            <person name="Ryan C.M."/>
            <person name="Banfield J.F."/>
        </authorList>
    </citation>
    <scope>NUCLEOTIDE SEQUENCE [LARGE SCALE GENOMIC DNA]</scope>
</reference>